<dbReference type="GO" id="GO:0016020">
    <property type="term" value="C:membrane"/>
    <property type="evidence" value="ECO:0007669"/>
    <property type="project" value="UniProtKB-SubCell"/>
</dbReference>
<evidence type="ECO:0000256" key="4">
    <source>
        <dbReference type="ARBA" id="ARBA00022989"/>
    </source>
</evidence>
<dbReference type="KEGG" id="ehx:EMIHUDRAFT_234859"/>
<dbReference type="PRINTS" id="PR01035">
    <property type="entry name" value="TCRTETA"/>
</dbReference>
<organism evidence="8 9">
    <name type="scientific">Emiliania huxleyi (strain CCMP1516)</name>
    <dbReference type="NCBI Taxonomy" id="280463"/>
    <lineage>
        <taxon>Eukaryota</taxon>
        <taxon>Haptista</taxon>
        <taxon>Haptophyta</taxon>
        <taxon>Prymnesiophyceae</taxon>
        <taxon>Isochrysidales</taxon>
        <taxon>Noelaerhabdaceae</taxon>
        <taxon>Emiliania</taxon>
    </lineage>
</organism>
<evidence type="ECO:0000256" key="3">
    <source>
        <dbReference type="ARBA" id="ARBA00022692"/>
    </source>
</evidence>
<evidence type="ECO:0000313" key="9">
    <source>
        <dbReference type="Proteomes" id="UP000013827"/>
    </source>
</evidence>
<dbReference type="EnsemblProtists" id="EOD28261">
    <property type="protein sequence ID" value="EOD28261"/>
    <property type="gene ID" value="EMIHUDRAFT_234859"/>
</dbReference>
<dbReference type="GO" id="GO:0022857">
    <property type="term" value="F:transmembrane transporter activity"/>
    <property type="evidence" value="ECO:0007669"/>
    <property type="project" value="InterPro"/>
</dbReference>
<sequence length="335" mass="34960">MPSTCAAGDDPSEGAAEADPPFPWRAVLILLLVRLGDGLVSVMLYPMLPFMVAGFGVPPSSVGMWVGVLGTSYNLLQIPANVAWGHASDRFGRRPVMLLGQLSLAAATLALGVSRSLPFAIGARCLSGALHGNLSVAAAAACDVTRPAERARAFSLLGLVFSLAFGLGPLLGALLSRPAAWDPAVRKSPLDTYPYLLPCAAASAVCMPAVQCGHGRAVRRPLRLRLPRLIAGSLSFPFLAARHGPAAVYRAAAGLYFFSNVLMPQLTSAQRLGALPLWASVVAISLVRSLGGPLGFPALAVLLNAALAVGERPRARRPPLARFPNLRVVTLRGGE</sequence>
<dbReference type="PaxDb" id="2903-EOD28261"/>
<accession>A0A0D3JXM6</accession>
<reference evidence="8" key="2">
    <citation type="submission" date="2024-10" db="UniProtKB">
        <authorList>
            <consortium name="EnsemblProtists"/>
        </authorList>
    </citation>
    <scope>IDENTIFICATION</scope>
</reference>
<keyword evidence="2" id="KW-0813">Transport</keyword>
<evidence type="ECO:0000313" key="8">
    <source>
        <dbReference type="EnsemblProtists" id="EOD28261"/>
    </source>
</evidence>
<dbReference type="InterPro" id="IPR011701">
    <property type="entry name" value="MFS"/>
</dbReference>
<dbReference type="RefSeq" id="XP_005780690.1">
    <property type="nucleotide sequence ID" value="XM_005780633.1"/>
</dbReference>
<keyword evidence="4 6" id="KW-1133">Transmembrane helix</keyword>
<evidence type="ECO:0000256" key="1">
    <source>
        <dbReference type="ARBA" id="ARBA00004141"/>
    </source>
</evidence>
<dbReference type="HOGENOM" id="CLU_830122_0_0_1"/>
<dbReference type="InterPro" id="IPR020846">
    <property type="entry name" value="MFS_dom"/>
</dbReference>
<dbReference type="Proteomes" id="UP000013827">
    <property type="component" value="Unassembled WGS sequence"/>
</dbReference>
<dbReference type="InterPro" id="IPR001958">
    <property type="entry name" value="Tet-R_TetA/multi-R_MdtG-like"/>
</dbReference>
<dbReference type="InterPro" id="IPR036259">
    <property type="entry name" value="MFS_trans_sf"/>
</dbReference>
<dbReference type="GeneID" id="17273806"/>
<feature type="transmembrane region" description="Helical" evidence="6">
    <location>
        <begin position="26"/>
        <end position="45"/>
    </location>
</feature>
<reference evidence="9" key="1">
    <citation type="journal article" date="2013" name="Nature">
        <title>Pan genome of the phytoplankton Emiliania underpins its global distribution.</title>
        <authorList>
            <person name="Read B.A."/>
            <person name="Kegel J."/>
            <person name="Klute M.J."/>
            <person name="Kuo A."/>
            <person name="Lefebvre S.C."/>
            <person name="Maumus F."/>
            <person name="Mayer C."/>
            <person name="Miller J."/>
            <person name="Monier A."/>
            <person name="Salamov A."/>
            <person name="Young J."/>
            <person name="Aguilar M."/>
            <person name="Claverie J.M."/>
            <person name="Frickenhaus S."/>
            <person name="Gonzalez K."/>
            <person name="Herman E.K."/>
            <person name="Lin Y.C."/>
            <person name="Napier J."/>
            <person name="Ogata H."/>
            <person name="Sarno A.F."/>
            <person name="Shmutz J."/>
            <person name="Schroeder D."/>
            <person name="de Vargas C."/>
            <person name="Verret F."/>
            <person name="von Dassow P."/>
            <person name="Valentin K."/>
            <person name="Van de Peer Y."/>
            <person name="Wheeler G."/>
            <person name="Dacks J.B."/>
            <person name="Delwiche C.F."/>
            <person name="Dyhrman S.T."/>
            <person name="Glockner G."/>
            <person name="John U."/>
            <person name="Richards T."/>
            <person name="Worden A.Z."/>
            <person name="Zhang X."/>
            <person name="Grigoriev I.V."/>
            <person name="Allen A.E."/>
            <person name="Bidle K."/>
            <person name="Borodovsky M."/>
            <person name="Bowler C."/>
            <person name="Brownlee C."/>
            <person name="Cock J.M."/>
            <person name="Elias M."/>
            <person name="Gladyshev V.N."/>
            <person name="Groth M."/>
            <person name="Guda C."/>
            <person name="Hadaegh A."/>
            <person name="Iglesias-Rodriguez M.D."/>
            <person name="Jenkins J."/>
            <person name="Jones B.M."/>
            <person name="Lawson T."/>
            <person name="Leese F."/>
            <person name="Lindquist E."/>
            <person name="Lobanov A."/>
            <person name="Lomsadze A."/>
            <person name="Malik S.B."/>
            <person name="Marsh M.E."/>
            <person name="Mackinder L."/>
            <person name="Mock T."/>
            <person name="Mueller-Roeber B."/>
            <person name="Pagarete A."/>
            <person name="Parker M."/>
            <person name="Probert I."/>
            <person name="Quesneville H."/>
            <person name="Raines C."/>
            <person name="Rensing S.A."/>
            <person name="Riano-Pachon D.M."/>
            <person name="Richier S."/>
            <person name="Rokitta S."/>
            <person name="Shiraiwa Y."/>
            <person name="Soanes D.M."/>
            <person name="van der Giezen M."/>
            <person name="Wahlund T.M."/>
            <person name="Williams B."/>
            <person name="Wilson W."/>
            <person name="Wolfe G."/>
            <person name="Wurch L.L."/>
        </authorList>
    </citation>
    <scope>NUCLEOTIDE SEQUENCE</scope>
</reference>
<evidence type="ECO:0000256" key="5">
    <source>
        <dbReference type="ARBA" id="ARBA00023136"/>
    </source>
</evidence>
<protein>
    <recommendedName>
        <fullName evidence="7">Major facilitator superfamily (MFS) profile domain-containing protein</fullName>
    </recommendedName>
</protein>
<dbReference type="SUPFAM" id="SSF103473">
    <property type="entry name" value="MFS general substrate transporter"/>
    <property type="match status" value="1"/>
</dbReference>
<dbReference type="eggNOG" id="KOG2615">
    <property type="taxonomic scope" value="Eukaryota"/>
</dbReference>
<feature type="domain" description="Major facilitator superfamily (MFS) profile" evidence="7">
    <location>
        <begin position="26"/>
        <end position="335"/>
    </location>
</feature>
<dbReference type="PANTHER" id="PTHR23504:SF15">
    <property type="entry name" value="MAJOR FACILITATOR SUPERFAMILY (MFS) PROFILE DOMAIN-CONTAINING PROTEIN"/>
    <property type="match status" value="1"/>
</dbReference>
<proteinExistence type="predicted"/>
<dbReference type="AlphaFoldDB" id="A0A0D3JXM6"/>
<name>A0A0D3JXM6_EMIH1</name>
<evidence type="ECO:0000256" key="2">
    <source>
        <dbReference type="ARBA" id="ARBA00022448"/>
    </source>
</evidence>
<feature type="transmembrane region" description="Helical" evidence="6">
    <location>
        <begin position="65"/>
        <end position="84"/>
    </location>
</feature>
<comment type="subcellular location">
    <subcellularLocation>
        <location evidence="1">Membrane</location>
        <topology evidence="1">Multi-pass membrane protein</topology>
    </subcellularLocation>
</comment>
<keyword evidence="9" id="KW-1185">Reference proteome</keyword>
<feature type="transmembrane region" description="Helical" evidence="6">
    <location>
        <begin position="154"/>
        <end position="175"/>
    </location>
</feature>
<dbReference type="Gene3D" id="1.20.1720.10">
    <property type="entry name" value="Multidrug resistance protein D"/>
    <property type="match status" value="1"/>
</dbReference>
<evidence type="ECO:0000256" key="6">
    <source>
        <dbReference type="SAM" id="Phobius"/>
    </source>
</evidence>
<dbReference type="PANTHER" id="PTHR23504">
    <property type="entry name" value="MAJOR FACILITATOR SUPERFAMILY DOMAIN-CONTAINING PROTEIN 10"/>
    <property type="match status" value="1"/>
</dbReference>
<keyword evidence="5 6" id="KW-0472">Membrane</keyword>
<dbReference type="Pfam" id="PF07690">
    <property type="entry name" value="MFS_1"/>
    <property type="match status" value="1"/>
</dbReference>
<evidence type="ECO:0000259" key="7">
    <source>
        <dbReference type="PROSITE" id="PS50850"/>
    </source>
</evidence>
<dbReference type="PROSITE" id="PS50850">
    <property type="entry name" value="MFS"/>
    <property type="match status" value="1"/>
</dbReference>
<dbReference type="STRING" id="2903.R1EZ72"/>
<keyword evidence="3 6" id="KW-0812">Transmembrane</keyword>